<dbReference type="EMBL" id="JAHRIQ010095645">
    <property type="protein sequence ID" value="MEQ2252728.1"/>
    <property type="molecule type" value="Genomic_DNA"/>
</dbReference>
<keyword evidence="3" id="KW-1185">Reference proteome</keyword>
<gene>
    <name evidence="2" type="ORF">ILYODFUR_024743</name>
</gene>
<sequence>MLGPKPSPHLPVCPRTPSMSPKKHLQCQEPEKCSPSTQTLKSCKLQSLWIYSEFYETLSESPPPTTTTKKSTKFERHRHCFLITIYNNINERETFSQLNISTQNRITYQKLNMHYTKKWQIHILDTHKNKLQYCIEK</sequence>
<name>A0ABV0V804_9TELE</name>
<comment type="caution">
    <text evidence="2">The sequence shown here is derived from an EMBL/GenBank/DDBJ whole genome shotgun (WGS) entry which is preliminary data.</text>
</comment>
<dbReference type="Proteomes" id="UP001482620">
    <property type="component" value="Unassembled WGS sequence"/>
</dbReference>
<evidence type="ECO:0000313" key="3">
    <source>
        <dbReference type="Proteomes" id="UP001482620"/>
    </source>
</evidence>
<evidence type="ECO:0000256" key="1">
    <source>
        <dbReference type="SAM" id="MobiDB-lite"/>
    </source>
</evidence>
<protein>
    <submittedName>
        <fullName evidence="2">Uncharacterized protein</fullName>
    </submittedName>
</protein>
<reference evidence="2 3" key="1">
    <citation type="submission" date="2021-06" db="EMBL/GenBank/DDBJ databases">
        <authorList>
            <person name="Palmer J.M."/>
        </authorList>
    </citation>
    <scope>NUCLEOTIDE SEQUENCE [LARGE SCALE GENOMIC DNA]</scope>
    <source>
        <strain evidence="3">if_2019</strain>
        <tissue evidence="2">Muscle</tissue>
    </source>
</reference>
<proteinExistence type="predicted"/>
<evidence type="ECO:0000313" key="2">
    <source>
        <dbReference type="EMBL" id="MEQ2252728.1"/>
    </source>
</evidence>
<organism evidence="2 3">
    <name type="scientific">Ilyodon furcidens</name>
    <name type="common">goldbreast splitfin</name>
    <dbReference type="NCBI Taxonomy" id="33524"/>
    <lineage>
        <taxon>Eukaryota</taxon>
        <taxon>Metazoa</taxon>
        <taxon>Chordata</taxon>
        <taxon>Craniata</taxon>
        <taxon>Vertebrata</taxon>
        <taxon>Euteleostomi</taxon>
        <taxon>Actinopterygii</taxon>
        <taxon>Neopterygii</taxon>
        <taxon>Teleostei</taxon>
        <taxon>Neoteleostei</taxon>
        <taxon>Acanthomorphata</taxon>
        <taxon>Ovalentaria</taxon>
        <taxon>Atherinomorphae</taxon>
        <taxon>Cyprinodontiformes</taxon>
        <taxon>Goodeidae</taxon>
        <taxon>Ilyodon</taxon>
    </lineage>
</organism>
<feature type="region of interest" description="Disordered" evidence="1">
    <location>
        <begin position="1"/>
        <end position="24"/>
    </location>
</feature>
<feature type="compositionally biased region" description="Pro residues" evidence="1">
    <location>
        <begin position="1"/>
        <end position="11"/>
    </location>
</feature>
<accession>A0ABV0V804</accession>